<dbReference type="InterPro" id="IPR035940">
    <property type="entry name" value="CAP_sf"/>
</dbReference>
<dbReference type="SUPFAM" id="SSF55797">
    <property type="entry name" value="PR-1-like"/>
    <property type="match status" value="1"/>
</dbReference>
<evidence type="ECO:0000259" key="7">
    <source>
        <dbReference type="SMART" id="SM00198"/>
    </source>
</evidence>
<accession>A0A182MEB1</accession>
<evidence type="ECO:0000256" key="1">
    <source>
        <dbReference type="ARBA" id="ARBA00004613"/>
    </source>
</evidence>
<dbReference type="VEuPathDB" id="VectorBase:ACUA016170"/>
<keyword evidence="4" id="KW-0732">Signal</keyword>
<dbReference type="EMBL" id="AXCM01009805">
    <property type="status" value="NOT_ANNOTATED_CDS"/>
    <property type="molecule type" value="Genomic_DNA"/>
</dbReference>
<keyword evidence="3" id="KW-0964">Secreted</keyword>
<dbReference type="InterPro" id="IPR034763">
    <property type="entry name" value="P14a_insect"/>
</dbReference>
<evidence type="ECO:0000256" key="3">
    <source>
        <dbReference type="ARBA" id="ARBA00022525"/>
    </source>
</evidence>
<evidence type="ECO:0000256" key="4">
    <source>
        <dbReference type="ARBA" id="ARBA00022729"/>
    </source>
</evidence>
<evidence type="ECO:0000313" key="9">
    <source>
        <dbReference type="Proteomes" id="UP000075883"/>
    </source>
</evidence>
<comment type="subcellular location">
    <subcellularLocation>
        <location evidence="1">Secreted</location>
    </subcellularLocation>
</comment>
<protein>
    <recommendedName>
        <fullName evidence="6">Venom allergen-1</fullName>
    </recommendedName>
</protein>
<evidence type="ECO:0000256" key="6">
    <source>
        <dbReference type="ARBA" id="ARBA00068306"/>
    </source>
</evidence>
<dbReference type="PANTHER" id="PTHR10334">
    <property type="entry name" value="CYSTEINE-RICH SECRETORY PROTEIN-RELATED"/>
    <property type="match status" value="1"/>
</dbReference>
<keyword evidence="9" id="KW-1185">Reference proteome</keyword>
<dbReference type="Proteomes" id="UP000075883">
    <property type="component" value="Unassembled WGS sequence"/>
</dbReference>
<proteinExistence type="inferred from homology"/>
<dbReference type="InterPro" id="IPR014044">
    <property type="entry name" value="CAP_dom"/>
</dbReference>
<dbReference type="PIRSF" id="PIRSF038921">
    <property type="entry name" value="P14a"/>
    <property type="match status" value="1"/>
</dbReference>
<evidence type="ECO:0000313" key="8">
    <source>
        <dbReference type="EnsemblMetazoa" id="ACUA016170-PA"/>
    </source>
</evidence>
<name>A0A182MEB1_9DIPT</name>
<evidence type="ECO:0000256" key="5">
    <source>
        <dbReference type="ARBA" id="ARBA00023180"/>
    </source>
</evidence>
<dbReference type="GO" id="GO:0005576">
    <property type="term" value="C:extracellular region"/>
    <property type="evidence" value="ECO:0007669"/>
    <property type="project" value="UniProtKB-SubCell"/>
</dbReference>
<dbReference type="EnsemblMetazoa" id="ACUA016170-RA">
    <property type="protein sequence ID" value="ACUA016170-PA"/>
    <property type="gene ID" value="ACUA016170"/>
</dbReference>
<feature type="domain" description="SCP" evidence="7">
    <location>
        <begin position="64"/>
        <end position="224"/>
    </location>
</feature>
<dbReference type="Gene3D" id="3.40.33.10">
    <property type="entry name" value="CAP"/>
    <property type="match status" value="1"/>
</dbReference>
<dbReference type="FunFam" id="3.40.33.10:FF:000007">
    <property type="entry name" value="Venom allergen"/>
    <property type="match status" value="1"/>
</dbReference>
<reference evidence="8" key="2">
    <citation type="submission" date="2020-05" db="UniProtKB">
        <authorList>
            <consortium name="EnsemblMetazoa"/>
        </authorList>
    </citation>
    <scope>IDENTIFICATION</scope>
    <source>
        <strain evidence="8">A-37</strain>
    </source>
</reference>
<comment type="similarity">
    <text evidence="2">Belongs to the CRISP family.</text>
</comment>
<keyword evidence="5" id="KW-0325">Glycoprotein</keyword>
<sequence>MILNLCPFYEVNTVLDQQQLSTDVYCKADYCEPGLQNVGCSTPPLAGGPACQGKQAFNVNLTIFGQTFILHEHNKLRSLLASGQLGTFASAARMPQLVWDVELANQAAHNVRSCNFHHDECANTEQFRFVGQNIAYYSYGGGRKDLRELVVKEIRLWWSEHNVTTQQQLDAFPSEEPASPIGHFTQMVSDRAWKIGCSAQLWIEDGKDNVVYLLCNYSFSNMEGQPVYTKGKPASRCTTGGNTLYPGLCSIRERIYSTPRAISN</sequence>
<organism evidence="8 9">
    <name type="scientific">Anopheles culicifacies</name>
    <dbReference type="NCBI Taxonomy" id="139723"/>
    <lineage>
        <taxon>Eukaryota</taxon>
        <taxon>Metazoa</taxon>
        <taxon>Ecdysozoa</taxon>
        <taxon>Arthropoda</taxon>
        <taxon>Hexapoda</taxon>
        <taxon>Insecta</taxon>
        <taxon>Pterygota</taxon>
        <taxon>Neoptera</taxon>
        <taxon>Endopterygota</taxon>
        <taxon>Diptera</taxon>
        <taxon>Nematocera</taxon>
        <taxon>Culicoidea</taxon>
        <taxon>Culicidae</taxon>
        <taxon>Anophelinae</taxon>
        <taxon>Anopheles</taxon>
        <taxon>culicifacies species complex</taxon>
    </lineage>
</organism>
<dbReference type="InterPro" id="IPR001283">
    <property type="entry name" value="CRISP-related"/>
</dbReference>
<dbReference type="CDD" id="cd05380">
    <property type="entry name" value="CAP_euk"/>
    <property type="match status" value="1"/>
</dbReference>
<dbReference type="SMART" id="SM00198">
    <property type="entry name" value="SCP"/>
    <property type="match status" value="1"/>
</dbReference>
<dbReference type="Pfam" id="PF00188">
    <property type="entry name" value="CAP"/>
    <property type="match status" value="1"/>
</dbReference>
<dbReference type="AlphaFoldDB" id="A0A182MEB1"/>
<evidence type="ECO:0000256" key="2">
    <source>
        <dbReference type="ARBA" id="ARBA00009923"/>
    </source>
</evidence>
<dbReference type="STRING" id="139723.A0A182MEB1"/>
<reference evidence="9" key="1">
    <citation type="submission" date="2013-09" db="EMBL/GenBank/DDBJ databases">
        <title>The Genome Sequence of Anopheles culicifacies species A.</title>
        <authorList>
            <consortium name="The Broad Institute Genomics Platform"/>
            <person name="Neafsey D.E."/>
            <person name="Besansky N."/>
            <person name="Howell P."/>
            <person name="Walton C."/>
            <person name="Young S.K."/>
            <person name="Zeng Q."/>
            <person name="Gargeya S."/>
            <person name="Fitzgerald M."/>
            <person name="Haas B."/>
            <person name="Abouelleil A."/>
            <person name="Allen A.W."/>
            <person name="Alvarado L."/>
            <person name="Arachchi H.M."/>
            <person name="Berlin A.M."/>
            <person name="Chapman S.B."/>
            <person name="Gainer-Dewar J."/>
            <person name="Goldberg J."/>
            <person name="Griggs A."/>
            <person name="Gujja S."/>
            <person name="Hansen M."/>
            <person name="Howarth C."/>
            <person name="Imamovic A."/>
            <person name="Ireland A."/>
            <person name="Larimer J."/>
            <person name="McCowan C."/>
            <person name="Murphy C."/>
            <person name="Pearson M."/>
            <person name="Poon T.W."/>
            <person name="Priest M."/>
            <person name="Roberts A."/>
            <person name="Saif S."/>
            <person name="Shea T."/>
            <person name="Sisk P."/>
            <person name="Sykes S."/>
            <person name="Wortman J."/>
            <person name="Nusbaum C."/>
            <person name="Birren B."/>
        </authorList>
    </citation>
    <scope>NUCLEOTIDE SEQUENCE [LARGE SCALE GENOMIC DNA]</scope>
    <source>
        <strain evidence="9">A-37</strain>
    </source>
</reference>